<protein>
    <submittedName>
        <fullName evidence="1">Uncharacterized protein</fullName>
    </submittedName>
</protein>
<gene>
    <name evidence="1" type="ORF">ZEAMMB73_Zm00001d030567</name>
</gene>
<dbReference type="InParanoid" id="A0A1D6KD08"/>
<organism evidence="1">
    <name type="scientific">Zea mays</name>
    <name type="common">Maize</name>
    <dbReference type="NCBI Taxonomy" id="4577"/>
    <lineage>
        <taxon>Eukaryota</taxon>
        <taxon>Viridiplantae</taxon>
        <taxon>Streptophyta</taxon>
        <taxon>Embryophyta</taxon>
        <taxon>Tracheophyta</taxon>
        <taxon>Spermatophyta</taxon>
        <taxon>Magnoliopsida</taxon>
        <taxon>Liliopsida</taxon>
        <taxon>Poales</taxon>
        <taxon>Poaceae</taxon>
        <taxon>PACMAD clade</taxon>
        <taxon>Panicoideae</taxon>
        <taxon>Andropogonodae</taxon>
        <taxon>Andropogoneae</taxon>
        <taxon>Tripsacinae</taxon>
        <taxon>Zea</taxon>
    </lineage>
</organism>
<dbReference type="EMBL" id="CM007647">
    <property type="protein sequence ID" value="ONM01122.1"/>
    <property type="molecule type" value="Genomic_DNA"/>
</dbReference>
<accession>A0A1D6KD08</accession>
<evidence type="ECO:0000313" key="1">
    <source>
        <dbReference type="EMBL" id="ONM01122.1"/>
    </source>
</evidence>
<proteinExistence type="predicted"/>
<name>A0A1D6KD08_MAIZE</name>
<dbReference type="OMA" id="TIRIIAC"/>
<sequence length="161" mass="19189">MDNDCFNMTIRIIACNDVMFLLEDKYHYMDLQFCQSMAQFGRDHHLRVKIDINIFAKLFECWPSMEHNVLDCSQILLSYSFLAMFSLYVFNMDTRSIYIMDSMPIPSWFKGNHPSMHYIHKIHNIANNMNAAMELVNPTWNDDIYMWRQIVPTWVLKILGC</sequence>
<dbReference type="AlphaFoldDB" id="A0A1D6KD08"/>
<dbReference type="STRING" id="4577.A0A1D6KD08"/>
<reference evidence="1" key="1">
    <citation type="submission" date="2015-12" db="EMBL/GenBank/DDBJ databases">
        <title>Update maize B73 reference genome by single molecule sequencing technologies.</title>
        <authorList>
            <consortium name="Maize Genome Sequencing Project"/>
            <person name="Ware D."/>
        </authorList>
    </citation>
    <scope>NUCLEOTIDE SEQUENCE [LARGE SCALE GENOMIC DNA]</scope>
    <source>
        <tissue evidence="1">Seedling</tissue>
    </source>
</reference>